<evidence type="ECO:0000256" key="5">
    <source>
        <dbReference type="SAM" id="Phobius"/>
    </source>
</evidence>
<dbReference type="EMBL" id="JAZGQO010000021">
    <property type="protein sequence ID" value="KAK6166920.1"/>
    <property type="molecule type" value="Genomic_DNA"/>
</dbReference>
<dbReference type="PRINTS" id="PR00237">
    <property type="entry name" value="GPCRRHODOPSN"/>
</dbReference>
<feature type="transmembrane region" description="Helical" evidence="5">
    <location>
        <begin position="115"/>
        <end position="141"/>
    </location>
</feature>
<sequence>MAWNNTLLYQNATTNSTEPSPYEHSEWKLITKEVADLMKSIIDCYIIPPIILIGLIGNILSLIILSGRRMRCYTTNIILAYLALIDALFLTTMFLRKMPCLVAKFDAVTAKIIDLIMLAQPLIFEFIFGRLSCLLSLVICCERFIAVFYPMKVKIWVTPKRICLVLALVTLVVVGYLAVGFSLMTNIWYYDDQYNRTMPKWIRMPIYLNNKEFFDAYNFIARPIIFRLLPVSLVLILYLAIILQMRRRTKWLKDVTHSTRDVNDDTELRSLTKMLMTIVSIFIMCVLPGAINTLFMLADYRYRYPGLFQDEYRAFTSLGTVGDVINSSANFFVYVAQNKKFSVVLSKMFCRHRTIATRTRKSDTSDSNLTGTSKLSKSISSIVDAGAV</sequence>
<dbReference type="Pfam" id="PF00001">
    <property type="entry name" value="7tm_1"/>
    <property type="match status" value="1"/>
</dbReference>
<dbReference type="InterPro" id="IPR000276">
    <property type="entry name" value="GPCR_Rhodpsn"/>
</dbReference>
<feature type="transmembrane region" description="Helical" evidence="5">
    <location>
        <begin position="162"/>
        <end position="189"/>
    </location>
</feature>
<evidence type="ECO:0000256" key="1">
    <source>
        <dbReference type="ARBA" id="ARBA00004370"/>
    </source>
</evidence>
<evidence type="ECO:0000256" key="4">
    <source>
        <dbReference type="ARBA" id="ARBA00023136"/>
    </source>
</evidence>
<feature type="transmembrane region" description="Helical" evidence="5">
    <location>
        <begin position="275"/>
        <end position="298"/>
    </location>
</feature>
<feature type="transmembrane region" description="Helical" evidence="5">
    <location>
        <begin position="77"/>
        <end position="95"/>
    </location>
</feature>
<evidence type="ECO:0000259" key="6">
    <source>
        <dbReference type="PROSITE" id="PS50262"/>
    </source>
</evidence>
<dbReference type="PROSITE" id="PS50262">
    <property type="entry name" value="G_PROTEIN_RECEP_F1_2"/>
    <property type="match status" value="1"/>
</dbReference>
<accession>A0AAN8IW78</accession>
<feature type="domain" description="G-protein coupled receptors family 1 profile" evidence="6">
    <location>
        <begin position="57"/>
        <end position="334"/>
    </location>
</feature>
<evidence type="ECO:0000256" key="2">
    <source>
        <dbReference type="ARBA" id="ARBA00022692"/>
    </source>
</evidence>
<dbReference type="PANTHER" id="PTHR46641:SF25">
    <property type="entry name" value="CNMAMIDE RECEPTOR-RELATED"/>
    <property type="match status" value="1"/>
</dbReference>
<keyword evidence="2 5" id="KW-0812">Transmembrane</keyword>
<feature type="transmembrane region" description="Helical" evidence="5">
    <location>
        <begin position="224"/>
        <end position="243"/>
    </location>
</feature>
<keyword evidence="8" id="KW-1185">Reference proteome</keyword>
<evidence type="ECO:0000313" key="8">
    <source>
        <dbReference type="Proteomes" id="UP001347796"/>
    </source>
</evidence>
<dbReference type="AlphaFoldDB" id="A0AAN8IW78"/>
<protein>
    <recommendedName>
        <fullName evidence="6">G-protein coupled receptors family 1 profile domain-containing protein</fullName>
    </recommendedName>
</protein>
<organism evidence="7 8">
    <name type="scientific">Patella caerulea</name>
    <name type="common">Rayed Mediterranean limpet</name>
    <dbReference type="NCBI Taxonomy" id="87958"/>
    <lineage>
        <taxon>Eukaryota</taxon>
        <taxon>Metazoa</taxon>
        <taxon>Spiralia</taxon>
        <taxon>Lophotrochozoa</taxon>
        <taxon>Mollusca</taxon>
        <taxon>Gastropoda</taxon>
        <taxon>Patellogastropoda</taxon>
        <taxon>Patelloidea</taxon>
        <taxon>Patellidae</taxon>
        <taxon>Patella</taxon>
    </lineage>
</organism>
<keyword evidence="3 5" id="KW-1133">Transmembrane helix</keyword>
<evidence type="ECO:0000313" key="7">
    <source>
        <dbReference type="EMBL" id="KAK6166920.1"/>
    </source>
</evidence>
<dbReference type="Proteomes" id="UP001347796">
    <property type="component" value="Unassembled WGS sequence"/>
</dbReference>
<dbReference type="InterPro" id="IPR017452">
    <property type="entry name" value="GPCR_Rhodpsn_7TM"/>
</dbReference>
<comment type="caution">
    <text evidence="7">The sequence shown here is derived from an EMBL/GenBank/DDBJ whole genome shotgun (WGS) entry which is preliminary data.</text>
</comment>
<dbReference type="PANTHER" id="PTHR46641">
    <property type="entry name" value="FMRFAMIDE RECEPTOR-RELATED"/>
    <property type="match status" value="1"/>
</dbReference>
<gene>
    <name evidence="7" type="ORF">SNE40_023521</name>
</gene>
<proteinExistence type="predicted"/>
<name>A0AAN8IW78_PATCE</name>
<comment type="subcellular location">
    <subcellularLocation>
        <location evidence="1">Membrane</location>
    </subcellularLocation>
</comment>
<evidence type="ECO:0000256" key="3">
    <source>
        <dbReference type="ARBA" id="ARBA00022989"/>
    </source>
</evidence>
<keyword evidence="4 5" id="KW-0472">Membrane</keyword>
<dbReference type="SUPFAM" id="SSF81321">
    <property type="entry name" value="Family A G protein-coupled receptor-like"/>
    <property type="match status" value="1"/>
</dbReference>
<dbReference type="Gene3D" id="1.20.1070.10">
    <property type="entry name" value="Rhodopsin 7-helix transmembrane proteins"/>
    <property type="match status" value="1"/>
</dbReference>
<dbReference type="GO" id="GO:0016020">
    <property type="term" value="C:membrane"/>
    <property type="evidence" value="ECO:0007669"/>
    <property type="project" value="UniProtKB-SubCell"/>
</dbReference>
<reference evidence="7 8" key="1">
    <citation type="submission" date="2024-01" db="EMBL/GenBank/DDBJ databases">
        <title>The genome of the rayed Mediterranean limpet Patella caerulea (Linnaeus, 1758).</title>
        <authorList>
            <person name="Anh-Thu Weber A."/>
            <person name="Halstead-Nussloch G."/>
        </authorList>
    </citation>
    <scope>NUCLEOTIDE SEQUENCE [LARGE SCALE GENOMIC DNA]</scope>
    <source>
        <strain evidence="7">AATW-2023a</strain>
        <tissue evidence="7">Whole specimen</tissue>
    </source>
</reference>
<dbReference type="InterPro" id="IPR052954">
    <property type="entry name" value="GPCR-Ligand_Int"/>
</dbReference>
<dbReference type="GO" id="GO:0004930">
    <property type="term" value="F:G protein-coupled receptor activity"/>
    <property type="evidence" value="ECO:0007669"/>
    <property type="project" value="InterPro"/>
</dbReference>
<feature type="transmembrane region" description="Helical" evidence="5">
    <location>
        <begin position="45"/>
        <end position="65"/>
    </location>
</feature>